<sequence length="283" mass="29616">MPISRLIPLLAIMAAGILVAPLSLSAATLYQQNFVGISGNLGVHNWLGYQSATAIPVTSTSGSYRAGSINNNGLPDTPGPPASASPAVAGYIFAQNYAISTSGTVTTAASNYFLHMNTTLPTILDLDGYSSLNIQWHQSASNSNTSSRLAIQLDNGSWYVTNNTNTGPGSQGNTTFSAFNSNILTQNWYSLDFAPSFELAVDTSSLLNYNALTGLGSNITAVGIYIDSLPAAVATSVAGGTAESYITLRLDAITITGDLVPEPTRALLLSFALCGLLLHRRRS</sequence>
<evidence type="ECO:0000313" key="2">
    <source>
        <dbReference type="Proteomes" id="UP000306196"/>
    </source>
</evidence>
<organism evidence="1 2">
    <name type="scientific">Phragmitibacter flavus</name>
    <dbReference type="NCBI Taxonomy" id="2576071"/>
    <lineage>
        <taxon>Bacteria</taxon>
        <taxon>Pseudomonadati</taxon>
        <taxon>Verrucomicrobiota</taxon>
        <taxon>Verrucomicrobiia</taxon>
        <taxon>Verrucomicrobiales</taxon>
        <taxon>Verrucomicrobiaceae</taxon>
        <taxon>Phragmitibacter</taxon>
    </lineage>
</organism>
<protein>
    <submittedName>
        <fullName evidence="1">PEP-CTERM sorting domain-containing protein</fullName>
    </submittedName>
</protein>
<dbReference type="RefSeq" id="WP_138086042.1">
    <property type="nucleotide sequence ID" value="NZ_VAUV01000006.1"/>
</dbReference>
<dbReference type="EMBL" id="VAUV01000006">
    <property type="protein sequence ID" value="TLD71192.1"/>
    <property type="molecule type" value="Genomic_DNA"/>
</dbReference>
<dbReference type="OrthoDB" id="206530at2"/>
<keyword evidence="2" id="KW-1185">Reference proteome</keyword>
<gene>
    <name evidence="1" type="ORF">FEM03_09825</name>
</gene>
<dbReference type="NCBIfam" id="TIGR02595">
    <property type="entry name" value="PEP_CTERM"/>
    <property type="match status" value="1"/>
</dbReference>
<name>A0A5R8KFV5_9BACT</name>
<reference evidence="1 2" key="1">
    <citation type="submission" date="2019-05" db="EMBL/GenBank/DDBJ databases">
        <title>Verrucobacter flavum gen. nov., sp. nov. a new member of the family Verrucomicrobiaceae.</title>
        <authorList>
            <person name="Szuroczki S."/>
            <person name="Abbaszade G."/>
            <person name="Szabo A."/>
            <person name="Felfoldi T."/>
            <person name="Schumann P."/>
            <person name="Boka K."/>
            <person name="Keki Z."/>
            <person name="Toumi M."/>
            <person name="Toth E."/>
        </authorList>
    </citation>
    <scope>NUCLEOTIDE SEQUENCE [LARGE SCALE GENOMIC DNA]</scope>
    <source>
        <strain evidence="1 2">MG-N-17</strain>
    </source>
</reference>
<dbReference type="Proteomes" id="UP000306196">
    <property type="component" value="Unassembled WGS sequence"/>
</dbReference>
<comment type="caution">
    <text evidence="1">The sequence shown here is derived from an EMBL/GenBank/DDBJ whole genome shotgun (WGS) entry which is preliminary data.</text>
</comment>
<dbReference type="AlphaFoldDB" id="A0A5R8KFV5"/>
<proteinExistence type="predicted"/>
<evidence type="ECO:0000313" key="1">
    <source>
        <dbReference type="EMBL" id="TLD71192.1"/>
    </source>
</evidence>
<dbReference type="InterPro" id="IPR013424">
    <property type="entry name" value="Ice-binding_C"/>
</dbReference>
<accession>A0A5R8KFV5</accession>